<accession>A0ABR3R5G1</accession>
<evidence type="ECO:0000313" key="2">
    <source>
        <dbReference type="Proteomes" id="UP001521222"/>
    </source>
</evidence>
<gene>
    <name evidence="1" type="ORF">SLS59_006264</name>
</gene>
<name>A0ABR3R5G1_9PLEO</name>
<dbReference type="EMBL" id="JAKIXB020000020">
    <property type="protein sequence ID" value="KAL1599247.1"/>
    <property type="molecule type" value="Genomic_DNA"/>
</dbReference>
<organism evidence="1 2">
    <name type="scientific">Nothophoma quercina</name>
    <dbReference type="NCBI Taxonomy" id="749835"/>
    <lineage>
        <taxon>Eukaryota</taxon>
        <taxon>Fungi</taxon>
        <taxon>Dikarya</taxon>
        <taxon>Ascomycota</taxon>
        <taxon>Pezizomycotina</taxon>
        <taxon>Dothideomycetes</taxon>
        <taxon>Pleosporomycetidae</taxon>
        <taxon>Pleosporales</taxon>
        <taxon>Pleosporineae</taxon>
        <taxon>Didymellaceae</taxon>
        <taxon>Nothophoma</taxon>
    </lineage>
</organism>
<dbReference type="Proteomes" id="UP001521222">
    <property type="component" value="Unassembled WGS sequence"/>
</dbReference>
<proteinExistence type="predicted"/>
<reference evidence="1 2" key="1">
    <citation type="submission" date="2024-02" db="EMBL/GenBank/DDBJ databases">
        <title>De novo assembly and annotation of 12 fungi associated with fruit tree decline syndrome in Ontario, Canada.</title>
        <authorList>
            <person name="Sulman M."/>
            <person name="Ellouze W."/>
            <person name="Ilyukhin E."/>
        </authorList>
    </citation>
    <scope>NUCLEOTIDE SEQUENCE [LARGE SCALE GENOMIC DNA]</scope>
    <source>
        <strain evidence="1 2">M97-236</strain>
    </source>
</reference>
<evidence type="ECO:0000313" key="1">
    <source>
        <dbReference type="EMBL" id="KAL1599247.1"/>
    </source>
</evidence>
<sequence>MGVMYFALYPIAVNFPEHRLLVSPTKRLLWNIPTHAEWAIQYVQAEGTRLAQTSTPVAPALVTLLPTFDPAHDYNSYTAHQDKTTGRLIVSAGGVRFVSNLGHNILWSLRFEELQRLEKEDRIAQKNISSKLQKDSGQDIKLGSRDGREYLVKQVDKRDEAFSQIALDAIFRRGMPEQESSMKIHNSFLATPLLALDSYTISDIVGRHICPMSSTDKPCAQMLGRAGG</sequence>
<comment type="caution">
    <text evidence="1">The sequence shown here is derived from an EMBL/GenBank/DDBJ whole genome shotgun (WGS) entry which is preliminary data.</text>
</comment>
<keyword evidence="2" id="KW-1185">Reference proteome</keyword>
<protein>
    <submittedName>
        <fullName evidence="1">Uncharacterized protein</fullName>
    </submittedName>
</protein>